<dbReference type="InterPro" id="IPR013083">
    <property type="entry name" value="Znf_RING/FYVE/PHD"/>
</dbReference>
<dbReference type="SUPFAM" id="SSF57903">
    <property type="entry name" value="FYVE/PHD zinc finger"/>
    <property type="match status" value="2"/>
</dbReference>
<dbReference type="CDD" id="cd15497">
    <property type="entry name" value="PHD1_Snt2p_like"/>
    <property type="match status" value="1"/>
</dbReference>
<dbReference type="InterPro" id="IPR019786">
    <property type="entry name" value="Zinc_finger_PHD-type_CS"/>
</dbReference>
<feature type="domain" description="ELM2" evidence="9">
    <location>
        <begin position="433"/>
        <end position="584"/>
    </location>
</feature>
<dbReference type="Proteomes" id="UP000788993">
    <property type="component" value="Unassembled WGS sequence"/>
</dbReference>
<feature type="domain" description="BAH" evidence="8">
    <location>
        <begin position="106"/>
        <end position="227"/>
    </location>
</feature>
<keyword evidence="3" id="KW-0862">Zinc</keyword>
<feature type="compositionally biased region" description="Basic and acidic residues" evidence="6">
    <location>
        <begin position="16"/>
        <end position="46"/>
    </location>
</feature>
<dbReference type="AlphaFoldDB" id="A0A9P8T943"/>
<sequence length="1249" mass="143638">MDSARPKRKTTVNVNYKEKSELDLVQEQEREANVIKKPAKKSEPSKPDTPTKLAGKNKSQDKSQYVPVDEVVPTNFQPKCDQDFNVLLDLKGAKVENNVLTLKDGTRIKKGDFIYMICEPPGEPYYIARIKGFVRKEKDDATKSAKNYNFEVCWFYRPRDLNRKSPDSRLLFASLHMDECPISSFRGFVTVKHRAEIEDLDAYRMIPHSFYFEKLYDRYMVKMYDVLPTIKLTNLPPNYYKALTKRFEYIFVEVGRGQDLLSDPKNCEKCMQWAASSDSIQCLRCQKIYHLLCVDPPITSKPKRGFAWFCAACNKELEEELSEKRGHMLHSGLPSQIAASIKDEDSDVSEDVSSSQTPMEAESRSESIQTNETELPNSKLARYEELAVAFLEADKNLSFEKRREIEEWPYRYLGMHAKLEDALDLQDRPYPRAASRLGTKHQFTGIVDWYGHPVVYYDDSDYPKARNRKKNAKKKTALQTEEGCGSFPMPKKYRDCDPSDLPKWLQPKPKGYIERGTDATSELLWKQPENDDGMVEKYLDDAKPFVERLGMIPTTPNFIDAALRTLMHNDYNPEKALQEVSKFTRDSLKEPTFTPEEIQRFEESVKINGSELFPVFKDVKTQSSAMIVRFYYLWKKTKNGHLIWDNYAGRPKNRLTKLAKADGVDVNDPVDDSSYSTEKIERNNVTFECKHCHTRASKKWFKLSGTTLPESYEQVFPGLCLRCARLWREYGVEWEDPYEIMRKQSQRGGNGWKRKIEFELYEDARKIIKARDEYQSRPRKYTDFDKKSDTSRRSKSKIKEEIDASEDPLEDKLKKKSIKVKKPPRPETVQKQSLTVTLPYSEVRKGEEVLNLKKRSSEEAPEKKNKKQKPAPLESRYESKFDIPLPKFQLKGEKQYKPPFANDTRACCVCREYGMAQEILICTSCGLNVHASCYGDINMESLTDLSSFKWLCDTCSNDLHPLYSTDYKCVLCPAKETDIQGGKLGFPYSYPDALKRTASGNWCHIICATFDPYCEFGSTSLQPVFGTELSLLKNTGKECTICGFGGSLLDCKVCQKPMHVTCCLDTEGCAVGFELVPDRTLNLKLKDVNRSLRPVPQIVCCSHLSPDLVSLRAFGKMKGKKEQPLIKLYCTELKQNKSAVTGEYWHRLCNESLKLMGRNTPRVDLPVPVTHECLHCHNTRSLRWYEEAGSQGEVCHQCYVRKKNDESLIDVLPDVQSLNRVALNATKFGLIGLDDKLKDSRMSIKDMLS</sequence>
<feature type="region of interest" description="Disordered" evidence="6">
    <location>
        <begin position="849"/>
        <end position="876"/>
    </location>
</feature>
<feature type="compositionally biased region" description="Basic residues" evidence="6">
    <location>
        <begin position="1"/>
        <end position="10"/>
    </location>
</feature>
<dbReference type="Pfam" id="PF00628">
    <property type="entry name" value="PHD"/>
    <property type="match status" value="1"/>
</dbReference>
<dbReference type="PROSITE" id="PS51156">
    <property type="entry name" value="ELM2"/>
    <property type="match status" value="1"/>
</dbReference>
<dbReference type="GO" id="GO:0004842">
    <property type="term" value="F:ubiquitin-protein transferase activity"/>
    <property type="evidence" value="ECO:0007669"/>
    <property type="project" value="TreeGrafter"/>
</dbReference>
<dbReference type="Gene3D" id="3.30.40.10">
    <property type="entry name" value="Zinc/RING finger domain, C3HC4 (zinc finger)"/>
    <property type="match status" value="2"/>
</dbReference>
<feature type="compositionally biased region" description="Basic residues" evidence="6">
    <location>
        <begin position="814"/>
        <end position="823"/>
    </location>
</feature>
<feature type="compositionally biased region" description="Basic and acidic residues" evidence="6">
    <location>
        <begin position="779"/>
        <end position="802"/>
    </location>
</feature>
<dbReference type="PANTHER" id="PTHR47672">
    <property type="entry name" value="E3 UBIQUITIN-PROTEIN LIGASE SNT2"/>
    <property type="match status" value="1"/>
</dbReference>
<feature type="region of interest" description="Disordered" evidence="6">
    <location>
        <begin position="1"/>
        <end position="64"/>
    </location>
</feature>
<dbReference type="InterPro" id="IPR000949">
    <property type="entry name" value="ELM2_dom"/>
</dbReference>
<protein>
    <submittedName>
        <fullName evidence="10">Uncharacterized protein</fullName>
    </submittedName>
</protein>
<evidence type="ECO:0000256" key="3">
    <source>
        <dbReference type="ARBA" id="ARBA00022833"/>
    </source>
</evidence>
<dbReference type="InterPro" id="IPR043151">
    <property type="entry name" value="BAH_sf"/>
</dbReference>
<evidence type="ECO:0000256" key="4">
    <source>
        <dbReference type="ARBA" id="ARBA00023242"/>
    </source>
</evidence>
<dbReference type="InterPro" id="IPR001025">
    <property type="entry name" value="BAH_dom"/>
</dbReference>
<dbReference type="GO" id="GO:0008270">
    <property type="term" value="F:zinc ion binding"/>
    <property type="evidence" value="ECO:0007669"/>
    <property type="project" value="UniProtKB-KW"/>
</dbReference>
<dbReference type="Pfam" id="PF01426">
    <property type="entry name" value="BAH"/>
    <property type="match status" value="1"/>
</dbReference>
<feature type="compositionally biased region" description="Basic and acidic residues" evidence="6">
    <location>
        <begin position="849"/>
        <end position="863"/>
    </location>
</feature>
<feature type="region of interest" description="Disordered" evidence="6">
    <location>
        <begin position="779"/>
        <end position="834"/>
    </location>
</feature>
<dbReference type="Gene3D" id="2.30.30.490">
    <property type="match status" value="1"/>
</dbReference>
<feature type="domain" description="PHD-type" evidence="7">
    <location>
        <begin position="264"/>
        <end position="316"/>
    </location>
</feature>
<dbReference type="InterPro" id="IPR019787">
    <property type="entry name" value="Znf_PHD-finger"/>
</dbReference>
<dbReference type="InterPro" id="IPR011011">
    <property type="entry name" value="Znf_FYVE_PHD"/>
</dbReference>
<proteinExistence type="predicted"/>
<dbReference type="Pfam" id="PF13832">
    <property type="entry name" value="zf-HC5HC2H_2"/>
    <property type="match status" value="1"/>
</dbReference>
<evidence type="ECO:0000313" key="11">
    <source>
        <dbReference type="Proteomes" id="UP000788993"/>
    </source>
</evidence>
<reference evidence="10" key="2">
    <citation type="submission" date="2021-01" db="EMBL/GenBank/DDBJ databases">
        <authorList>
            <person name="Schikora-Tamarit M.A."/>
        </authorList>
    </citation>
    <scope>NUCLEOTIDE SEQUENCE</scope>
    <source>
        <strain evidence="10">NCAIM Y.01608</strain>
    </source>
</reference>
<dbReference type="GO" id="GO:0036205">
    <property type="term" value="P:histone catabolic process"/>
    <property type="evidence" value="ECO:0007669"/>
    <property type="project" value="TreeGrafter"/>
</dbReference>
<evidence type="ECO:0000256" key="1">
    <source>
        <dbReference type="ARBA" id="ARBA00022723"/>
    </source>
</evidence>
<dbReference type="PROSITE" id="PS01359">
    <property type="entry name" value="ZF_PHD_1"/>
    <property type="match status" value="1"/>
</dbReference>
<dbReference type="GO" id="GO:0003682">
    <property type="term" value="F:chromatin binding"/>
    <property type="evidence" value="ECO:0007669"/>
    <property type="project" value="InterPro"/>
</dbReference>
<evidence type="ECO:0000256" key="5">
    <source>
        <dbReference type="PROSITE-ProRule" id="PRU00146"/>
    </source>
</evidence>
<dbReference type="Pfam" id="PF13831">
    <property type="entry name" value="PHD_2"/>
    <property type="match status" value="1"/>
</dbReference>
<keyword evidence="11" id="KW-1185">Reference proteome</keyword>
<dbReference type="PROSITE" id="PS51038">
    <property type="entry name" value="BAH"/>
    <property type="match status" value="1"/>
</dbReference>
<gene>
    <name evidence="10" type="ORF">OGATHE_002702</name>
</gene>
<keyword evidence="1" id="KW-0479">Metal-binding</keyword>
<evidence type="ECO:0000313" key="10">
    <source>
        <dbReference type="EMBL" id="KAH3669890.1"/>
    </source>
</evidence>
<dbReference type="PROSITE" id="PS50016">
    <property type="entry name" value="ZF_PHD_2"/>
    <property type="match status" value="1"/>
</dbReference>
<name>A0A9P8T943_9ASCO</name>
<dbReference type="InterPro" id="IPR029617">
    <property type="entry name" value="Snt2"/>
</dbReference>
<dbReference type="PANTHER" id="PTHR47672:SF1">
    <property type="entry name" value="E3 UBIQUITIN-PROTEIN LIGASE SNT2"/>
    <property type="match status" value="1"/>
</dbReference>
<dbReference type="GO" id="GO:0048189">
    <property type="term" value="C:Lid2 complex"/>
    <property type="evidence" value="ECO:0007669"/>
    <property type="project" value="TreeGrafter"/>
</dbReference>
<accession>A0A9P8T943</accession>
<evidence type="ECO:0000259" key="9">
    <source>
        <dbReference type="PROSITE" id="PS51156"/>
    </source>
</evidence>
<reference evidence="10" key="1">
    <citation type="journal article" date="2021" name="Open Biol.">
        <title>Shared evolutionary footprints suggest mitochondrial oxidative damage underlies multiple complex I losses in fungi.</title>
        <authorList>
            <person name="Schikora-Tamarit M.A."/>
            <person name="Marcet-Houben M."/>
            <person name="Nosek J."/>
            <person name="Gabaldon T."/>
        </authorList>
    </citation>
    <scope>NUCLEOTIDE SEQUENCE</scope>
    <source>
        <strain evidence="10">NCAIM Y.01608</strain>
    </source>
</reference>
<dbReference type="InterPro" id="IPR001965">
    <property type="entry name" value="Znf_PHD"/>
</dbReference>
<evidence type="ECO:0000259" key="8">
    <source>
        <dbReference type="PROSITE" id="PS51038"/>
    </source>
</evidence>
<feature type="region of interest" description="Disordered" evidence="6">
    <location>
        <begin position="341"/>
        <end position="376"/>
    </location>
</feature>
<dbReference type="Gene3D" id="1.10.10.60">
    <property type="entry name" value="Homeodomain-like"/>
    <property type="match status" value="1"/>
</dbReference>
<evidence type="ECO:0000259" key="7">
    <source>
        <dbReference type="PROSITE" id="PS50016"/>
    </source>
</evidence>
<keyword evidence="4" id="KW-0539">Nucleus</keyword>
<organism evidence="10 11">
    <name type="scientific">Ogataea polymorpha</name>
    <dbReference type="NCBI Taxonomy" id="460523"/>
    <lineage>
        <taxon>Eukaryota</taxon>
        <taxon>Fungi</taxon>
        <taxon>Dikarya</taxon>
        <taxon>Ascomycota</taxon>
        <taxon>Saccharomycotina</taxon>
        <taxon>Pichiomycetes</taxon>
        <taxon>Pichiales</taxon>
        <taxon>Pichiaceae</taxon>
        <taxon>Ogataea</taxon>
    </lineage>
</organism>
<feature type="compositionally biased region" description="Polar residues" evidence="6">
    <location>
        <begin position="366"/>
        <end position="376"/>
    </location>
</feature>
<dbReference type="SMART" id="SM00249">
    <property type="entry name" value="PHD"/>
    <property type="match status" value="3"/>
</dbReference>
<evidence type="ECO:0000256" key="6">
    <source>
        <dbReference type="SAM" id="MobiDB-lite"/>
    </source>
</evidence>
<evidence type="ECO:0000256" key="2">
    <source>
        <dbReference type="ARBA" id="ARBA00022771"/>
    </source>
</evidence>
<dbReference type="SMART" id="SM00439">
    <property type="entry name" value="BAH"/>
    <property type="match status" value="1"/>
</dbReference>
<dbReference type="EMBL" id="JAEUBD010000983">
    <property type="protein sequence ID" value="KAH3669890.1"/>
    <property type="molecule type" value="Genomic_DNA"/>
</dbReference>
<keyword evidence="2 5" id="KW-0863">Zinc-finger</keyword>
<comment type="caution">
    <text evidence="10">The sequence shown here is derived from an EMBL/GenBank/DDBJ whole genome shotgun (WGS) entry which is preliminary data.</text>
</comment>